<dbReference type="EMBL" id="BOSE01000001">
    <property type="protein sequence ID" value="GIP14551.1"/>
    <property type="molecule type" value="Genomic_DNA"/>
</dbReference>
<dbReference type="Proteomes" id="UP000683139">
    <property type="component" value="Unassembled WGS sequence"/>
</dbReference>
<evidence type="ECO:0000313" key="4">
    <source>
        <dbReference type="EMBL" id="GIP14551.1"/>
    </source>
</evidence>
<comment type="caution">
    <text evidence="4">The sequence shown here is derived from an EMBL/GenBank/DDBJ whole genome shotgun (WGS) entry which is preliminary data.</text>
</comment>
<evidence type="ECO:0000256" key="2">
    <source>
        <dbReference type="ARBA" id="ARBA00022795"/>
    </source>
</evidence>
<dbReference type="RefSeq" id="WP_213512769.1">
    <property type="nucleotide sequence ID" value="NZ_BOSE01000001.1"/>
</dbReference>
<dbReference type="Pfam" id="PF03963">
    <property type="entry name" value="FlgD"/>
    <property type="match status" value="1"/>
</dbReference>
<evidence type="ECO:0000313" key="5">
    <source>
        <dbReference type="Proteomes" id="UP000683139"/>
    </source>
</evidence>
<feature type="compositionally biased region" description="Acidic residues" evidence="3">
    <location>
        <begin position="150"/>
        <end position="163"/>
    </location>
</feature>
<comment type="similarity">
    <text evidence="1">Belongs to the FlgD family.</text>
</comment>
<organism evidence="4 5">
    <name type="scientific">Paenibacillus montaniterrae</name>
    <dbReference type="NCBI Taxonomy" id="429341"/>
    <lineage>
        <taxon>Bacteria</taxon>
        <taxon>Bacillati</taxon>
        <taxon>Bacillota</taxon>
        <taxon>Bacilli</taxon>
        <taxon>Bacillales</taxon>
        <taxon>Paenibacillaceae</taxon>
        <taxon>Paenibacillus</taxon>
    </lineage>
</organism>
<gene>
    <name evidence="4" type="ORF">J40TS1_01930</name>
</gene>
<keyword evidence="2" id="KW-1005">Bacterial flagellum biogenesis</keyword>
<proteinExistence type="inferred from homology"/>
<evidence type="ECO:0000256" key="3">
    <source>
        <dbReference type="SAM" id="MobiDB-lite"/>
    </source>
</evidence>
<keyword evidence="5" id="KW-1185">Reference proteome</keyword>
<reference evidence="4" key="1">
    <citation type="submission" date="2021-03" db="EMBL/GenBank/DDBJ databases">
        <title>Antimicrobial resistance genes in bacteria isolated from Japanese honey, and their potential for conferring macrolide and lincosamide resistance in the American foulbrood pathogen Paenibacillus larvae.</title>
        <authorList>
            <person name="Okamoto M."/>
            <person name="Kumagai M."/>
            <person name="Kanamori H."/>
            <person name="Takamatsu D."/>
        </authorList>
    </citation>
    <scope>NUCLEOTIDE SEQUENCE</scope>
    <source>
        <strain evidence="4">J40TS1</strain>
    </source>
</reference>
<evidence type="ECO:0008006" key="6">
    <source>
        <dbReference type="Google" id="ProtNLM"/>
    </source>
</evidence>
<feature type="region of interest" description="Disordered" evidence="3">
    <location>
        <begin position="141"/>
        <end position="184"/>
    </location>
</feature>
<dbReference type="GO" id="GO:0044781">
    <property type="term" value="P:bacterial-type flagellum organization"/>
    <property type="evidence" value="ECO:0007669"/>
    <property type="project" value="UniProtKB-KW"/>
</dbReference>
<name>A0A919YM03_9BACL</name>
<accession>A0A919YM03</accession>
<dbReference type="InterPro" id="IPR005648">
    <property type="entry name" value="FlgD"/>
</dbReference>
<protein>
    <recommendedName>
        <fullName evidence="6">Flagellar hook capping protein</fullName>
    </recommendedName>
</protein>
<dbReference type="AlphaFoldDB" id="A0A919YM03"/>
<sequence>MATPVTSSVVWPHYSTTNVNKAASKSTALGKDQFLNLFVAQLQNQDPLSPMDNTQFIAQMAQFSMVEQLMNMSSEVALLRQNIGAASSLIGKHVTWNEYDSEGKVIKQSGVVESIVSQDGKLFVEVNGDLIGIDYIGQISTKPIDNGSEAPDEDGSDNTEEPEAPATDESGEPESAANDEVSGS</sequence>
<evidence type="ECO:0000256" key="1">
    <source>
        <dbReference type="ARBA" id="ARBA00010577"/>
    </source>
</evidence>